<evidence type="ECO:0000313" key="1">
    <source>
        <dbReference type="EMBL" id="MCD9646894.1"/>
    </source>
</evidence>
<protein>
    <submittedName>
        <fullName evidence="1">Uncharacterized protein</fullName>
    </submittedName>
</protein>
<evidence type="ECO:0000313" key="2">
    <source>
        <dbReference type="Proteomes" id="UP000823775"/>
    </source>
</evidence>
<keyword evidence="2" id="KW-1185">Reference proteome</keyword>
<organism evidence="1 2">
    <name type="scientific">Datura stramonium</name>
    <name type="common">Jimsonweed</name>
    <name type="synonym">Common thornapple</name>
    <dbReference type="NCBI Taxonomy" id="4076"/>
    <lineage>
        <taxon>Eukaryota</taxon>
        <taxon>Viridiplantae</taxon>
        <taxon>Streptophyta</taxon>
        <taxon>Embryophyta</taxon>
        <taxon>Tracheophyta</taxon>
        <taxon>Spermatophyta</taxon>
        <taxon>Magnoliopsida</taxon>
        <taxon>eudicotyledons</taxon>
        <taxon>Gunneridae</taxon>
        <taxon>Pentapetalae</taxon>
        <taxon>asterids</taxon>
        <taxon>lamiids</taxon>
        <taxon>Solanales</taxon>
        <taxon>Solanaceae</taxon>
        <taxon>Solanoideae</taxon>
        <taxon>Datureae</taxon>
        <taxon>Datura</taxon>
    </lineage>
</organism>
<reference evidence="1 2" key="1">
    <citation type="journal article" date="2021" name="BMC Genomics">
        <title>Datura genome reveals duplications of psychoactive alkaloid biosynthetic genes and high mutation rate following tissue culture.</title>
        <authorList>
            <person name="Rajewski A."/>
            <person name="Carter-House D."/>
            <person name="Stajich J."/>
            <person name="Litt A."/>
        </authorList>
    </citation>
    <scope>NUCLEOTIDE SEQUENCE [LARGE SCALE GENOMIC DNA]</scope>
    <source>
        <strain evidence="1">AR-01</strain>
    </source>
</reference>
<proteinExistence type="predicted"/>
<comment type="caution">
    <text evidence="1">The sequence shown here is derived from an EMBL/GenBank/DDBJ whole genome shotgun (WGS) entry which is preliminary data.</text>
</comment>
<accession>A0ABS8VJJ4</accession>
<sequence>MDFTRGEFLSPEDTTIHEQRVFTQSLFKFNKALVHSFYASLSSLPKKKRAKIKVVRGAKSRSQRPWVDSIIVIVTPTWISQRVDGGGNGHIIAFRADVLELQRDVDQLKSIDVYFLLMDPIMGDALAKIMVPTSPPIVAPLW</sequence>
<dbReference type="EMBL" id="JACEIK010004949">
    <property type="protein sequence ID" value="MCD9646894.1"/>
    <property type="molecule type" value="Genomic_DNA"/>
</dbReference>
<gene>
    <name evidence="1" type="ORF">HAX54_037135</name>
</gene>
<name>A0ABS8VJJ4_DATST</name>
<dbReference type="Proteomes" id="UP000823775">
    <property type="component" value="Unassembled WGS sequence"/>
</dbReference>